<dbReference type="SUPFAM" id="SSF52540">
    <property type="entry name" value="P-loop containing nucleoside triphosphate hydrolases"/>
    <property type="match status" value="1"/>
</dbReference>
<keyword evidence="3" id="KW-1185">Reference proteome</keyword>
<dbReference type="Pfam" id="PF13304">
    <property type="entry name" value="AAA_21"/>
    <property type="match status" value="2"/>
</dbReference>
<dbReference type="EMBL" id="PUBV01000047">
    <property type="protein sequence ID" value="PWB05891.1"/>
    <property type="molecule type" value="Genomic_DNA"/>
</dbReference>
<dbReference type="PANTHER" id="PTHR40396:SF1">
    <property type="entry name" value="ATPASE AAA-TYPE CORE DOMAIN-CONTAINING PROTEIN"/>
    <property type="match status" value="1"/>
</dbReference>
<dbReference type="GO" id="GO:0016887">
    <property type="term" value="F:ATP hydrolysis activity"/>
    <property type="evidence" value="ECO:0007669"/>
    <property type="project" value="InterPro"/>
</dbReference>
<feature type="domain" description="ATPase AAA-type core" evidence="1">
    <location>
        <begin position="233"/>
        <end position="349"/>
    </location>
</feature>
<evidence type="ECO:0000313" key="3">
    <source>
        <dbReference type="Proteomes" id="UP000244925"/>
    </source>
</evidence>
<dbReference type="Proteomes" id="UP000244925">
    <property type="component" value="Unassembled WGS sequence"/>
</dbReference>
<keyword evidence="2" id="KW-0547">Nucleotide-binding</keyword>
<dbReference type="InterPro" id="IPR003959">
    <property type="entry name" value="ATPase_AAA_core"/>
</dbReference>
<dbReference type="AlphaFoldDB" id="A0A2V1INW3"/>
<dbReference type="Gene3D" id="3.40.50.300">
    <property type="entry name" value="P-loop containing nucleotide triphosphate hydrolases"/>
    <property type="match status" value="1"/>
</dbReference>
<accession>A0A2V1INW3</accession>
<keyword evidence="2" id="KW-0067">ATP-binding</keyword>
<comment type="caution">
    <text evidence="2">The sequence shown here is derived from an EMBL/GenBank/DDBJ whole genome shotgun (WGS) entry which is preliminary data.</text>
</comment>
<feature type="domain" description="ATPase AAA-type core" evidence="1">
    <location>
        <begin position="61"/>
        <end position="160"/>
    </location>
</feature>
<sequence>MKTPQIIANFAISKPHIMIHELKIKNFKSFRDEVEISFEPSGDDRYNSVVTMPDGVQLLRFAVVLGANASGKSNLLDAVEFLREFWNNIPATNDDGTNVQPFLMRKSALSYDTEIEIKLYVDGIRYWYQLTVNPEKVCREALFVYLTNRPTKVFCREDVQGVSKLTFNSTVAKLSPAEVDIMTMNCLRNMSVLAVLKKVNIAVPYLDNMRRWIDSRMLPLQSGSLSSLSHGAKKMIADSEDFREYLMQFAQEADFNISDIKIQKMAALFGHTVEGETGSESYVLPENCQSTGTKRMVELESLIYTQLKRQAFLCIDEIEASMHPNLMEYILAKFINTPDNQSQLLVSTHYDPILEDIDDLFGKDSVWFTEKGKDGNTTLFSLVDFKGLNKLSSIHRAYMNGQFGVIPQII</sequence>
<evidence type="ECO:0000259" key="1">
    <source>
        <dbReference type="Pfam" id="PF13304"/>
    </source>
</evidence>
<organism evidence="2 3">
    <name type="scientific">Paramuribaculum intestinale</name>
    <dbReference type="NCBI Taxonomy" id="2094151"/>
    <lineage>
        <taxon>Bacteria</taxon>
        <taxon>Pseudomonadati</taxon>
        <taxon>Bacteroidota</taxon>
        <taxon>Bacteroidia</taxon>
        <taxon>Bacteroidales</taxon>
        <taxon>Muribaculaceae</taxon>
        <taxon>Paramuribaculum</taxon>
    </lineage>
</organism>
<dbReference type="PANTHER" id="PTHR40396">
    <property type="entry name" value="ATPASE-LIKE PROTEIN"/>
    <property type="match status" value="1"/>
</dbReference>
<evidence type="ECO:0000313" key="2">
    <source>
        <dbReference type="EMBL" id="PWB05891.1"/>
    </source>
</evidence>
<proteinExistence type="predicted"/>
<gene>
    <name evidence="2" type="ORF">C5O25_12115</name>
</gene>
<dbReference type="GO" id="GO:0005524">
    <property type="term" value="F:ATP binding"/>
    <property type="evidence" value="ECO:0007669"/>
    <property type="project" value="UniProtKB-KW"/>
</dbReference>
<protein>
    <submittedName>
        <fullName evidence="2">ATP-binding protein</fullName>
    </submittedName>
</protein>
<dbReference type="InterPro" id="IPR027417">
    <property type="entry name" value="P-loop_NTPase"/>
</dbReference>
<name>A0A2V1INW3_9BACT</name>
<reference evidence="3" key="1">
    <citation type="submission" date="2018-02" db="EMBL/GenBank/DDBJ databases">
        <authorList>
            <person name="Clavel T."/>
            <person name="Strowig T."/>
        </authorList>
    </citation>
    <scope>NUCLEOTIDE SEQUENCE [LARGE SCALE GENOMIC DNA]</scope>
    <source>
        <strain evidence="3">DSM 100764</strain>
    </source>
</reference>